<dbReference type="PANTHER" id="PTHR10845:SF43">
    <property type="entry name" value="REGULATOR OF G-PROTEIN SIGNALING 2"/>
    <property type="match status" value="1"/>
</dbReference>
<dbReference type="Proteomes" id="UP000261540">
    <property type="component" value="Unplaced"/>
</dbReference>
<dbReference type="PROSITE" id="PS50132">
    <property type="entry name" value="RGS"/>
    <property type="match status" value="1"/>
</dbReference>
<evidence type="ECO:0000313" key="4">
    <source>
        <dbReference type="Proteomes" id="UP000261540"/>
    </source>
</evidence>
<dbReference type="GO" id="GO:0009968">
    <property type="term" value="P:negative regulation of signal transduction"/>
    <property type="evidence" value="ECO:0007669"/>
    <property type="project" value="UniProtKB-KW"/>
</dbReference>
<dbReference type="InterPro" id="IPR036305">
    <property type="entry name" value="RGS_sf"/>
</dbReference>
<dbReference type="FunFam" id="1.10.196.10:FF:000001">
    <property type="entry name" value="Regulator of G-protein signaling 8"/>
    <property type="match status" value="1"/>
</dbReference>
<dbReference type="InterPro" id="IPR044926">
    <property type="entry name" value="RGS_subdomain_2"/>
</dbReference>
<keyword evidence="4" id="KW-1185">Reference proteome</keyword>
<dbReference type="Ensembl" id="ENSPKIT00000022992.1">
    <property type="protein sequence ID" value="ENSPKIP00000041948.1"/>
    <property type="gene ID" value="ENSPKIG00000018309.1"/>
</dbReference>
<feature type="domain" description="RGS" evidence="2">
    <location>
        <begin position="73"/>
        <end position="189"/>
    </location>
</feature>
<dbReference type="FunFam" id="1.10.167.10:FF:000001">
    <property type="entry name" value="Putative regulator of g-protein signaling 12"/>
    <property type="match status" value="1"/>
</dbReference>
<organism evidence="3 4">
    <name type="scientific">Paramormyrops kingsleyae</name>
    <dbReference type="NCBI Taxonomy" id="1676925"/>
    <lineage>
        <taxon>Eukaryota</taxon>
        <taxon>Metazoa</taxon>
        <taxon>Chordata</taxon>
        <taxon>Craniata</taxon>
        <taxon>Vertebrata</taxon>
        <taxon>Euteleostomi</taxon>
        <taxon>Actinopterygii</taxon>
        <taxon>Neopterygii</taxon>
        <taxon>Teleostei</taxon>
        <taxon>Osteoglossocephala</taxon>
        <taxon>Osteoglossomorpha</taxon>
        <taxon>Osteoglossiformes</taxon>
        <taxon>Mormyridae</taxon>
        <taxon>Paramormyrops</taxon>
    </lineage>
</organism>
<dbReference type="Pfam" id="PF00615">
    <property type="entry name" value="RGS"/>
    <property type="match status" value="1"/>
</dbReference>
<name>A0A3B3THR5_9TELE</name>
<dbReference type="Gene3D" id="1.10.167.10">
    <property type="entry name" value="Regulator of G-protein Signalling 4, domain 2"/>
    <property type="match status" value="1"/>
</dbReference>
<evidence type="ECO:0000256" key="1">
    <source>
        <dbReference type="ARBA" id="ARBA00022700"/>
    </source>
</evidence>
<dbReference type="STRING" id="1676925.ENSPKIP00000041948"/>
<dbReference type="AlphaFoldDB" id="A0A3B3THR5"/>
<evidence type="ECO:0000259" key="2">
    <source>
        <dbReference type="PROSITE" id="PS50132"/>
    </source>
</evidence>
<dbReference type="SMART" id="SM00315">
    <property type="entry name" value="RGS"/>
    <property type="match status" value="1"/>
</dbReference>
<dbReference type="PANTHER" id="PTHR10845">
    <property type="entry name" value="REGULATOR OF G PROTEIN SIGNALING"/>
    <property type="match status" value="1"/>
</dbReference>
<evidence type="ECO:0000313" key="3">
    <source>
        <dbReference type="Ensembl" id="ENSPKIP00000041948.1"/>
    </source>
</evidence>
<proteinExistence type="predicted"/>
<dbReference type="OrthoDB" id="196547at2759"/>
<gene>
    <name evidence="3" type="primary">RGS2</name>
</gene>
<dbReference type="InterPro" id="IPR016137">
    <property type="entry name" value="RGS"/>
</dbReference>
<dbReference type="SUPFAM" id="SSF48097">
    <property type="entry name" value="Regulator of G-protein signaling, RGS"/>
    <property type="match status" value="1"/>
</dbReference>
<sequence length="196" mass="23306">MQTPLDLVQVHRSARMDTRCAYREKVVSESRNENKPKTWRSRLHFFLRNYSEAKTVSRSYRPTVEEVNQWSLSLENLLSHNYGLAAFRIFLKSEFCEENLEFWLACEEFRRAQYPSRLASRARKIYEEFIKAESPKEINVDFHTKDAIARSLNAPTPTCFLKAQRKVFSLMENSSYPRFKESEIYKELCELARRKA</sequence>
<dbReference type="GeneTree" id="ENSGT00940000157937"/>
<keyword evidence="1" id="KW-0734">Signal transduction inhibitor</keyword>
<dbReference type="PRINTS" id="PR01301">
    <property type="entry name" value="RGSPROTEIN"/>
</dbReference>
<accession>A0A3B3THR5</accession>
<protein>
    <submittedName>
        <fullName evidence="3">Regulator of G protein signaling 2</fullName>
    </submittedName>
</protein>
<reference evidence="3" key="2">
    <citation type="submission" date="2025-09" db="UniProtKB">
        <authorList>
            <consortium name="Ensembl"/>
        </authorList>
    </citation>
    <scope>IDENTIFICATION</scope>
</reference>
<reference evidence="3" key="1">
    <citation type="submission" date="2025-08" db="UniProtKB">
        <authorList>
            <consortium name="Ensembl"/>
        </authorList>
    </citation>
    <scope>IDENTIFICATION</scope>
</reference>